<name>U2Q6K4_9BACL</name>
<dbReference type="InterPro" id="IPR035390">
    <property type="entry name" value="Thiol_cytolys_C"/>
</dbReference>
<keyword evidence="5 13" id="KW-0800">Toxin</keyword>
<dbReference type="TCDB" id="1.C.12.1.15">
    <property type="family name" value="the thiol-activated cholesterol-dependent cytolysin (cdc) family"/>
</dbReference>
<feature type="domain" description="Thiol-activated cytolysin C-terminal" evidence="14">
    <location>
        <begin position="406"/>
        <end position="506"/>
    </location>
</feature>
<accession>U2Q6K4</accession>
<dbReference type="Pfam" id="PF17440">
    <property type="entry name" value="Thiol_cytolys_C"/>
    <property type="match status" value="1"/>
</dbReference>
<evidence type="ECO:0000256" key="7">
    <source>
        <dbReference type="ARBA" id="ARBA00022735"/>
    </source>
</evidence>
<reference evidence="15 16" key="1">
    <citation type="submission" date="2013-08" db="EMBL/GenBank/DDBJ databases">
        <authorList>
            <person name="Weinstock G."/>
            <person name="Sodergren E."/>
            <person name="Wylie T."/>
            <person name="Fulton L."/>
            <person name="Fulton R."/>
            <person name="Fronick C."/>
            <person name="O'Laughlin M."/>
            <person name="Godfrey J."/>
            <person name="Miner T."/>
            <person name="Herter B."/>
            <person name="Appelbaum E."/>
            <person name="Cordes M."/>
            <person name="Lek S."/>
            <person name="Wollam A."/>
            <person name="Pepin K.H."/>
            <person name="Palsikar V.B."/>
            <person name="Mitreva M."/>
            <person name="Wilson R.K."/>
        </authorList>
    </citation>
    <scope>NUCLEOTIDE SEQUENCE [LARGE SCALE GENOMIC DNA]</scope>
    <source>
        <strain evidence="15 16">ATCC 700627</strain>
    </source>
</reference>
<dbReference type="SUPFAM" id="SSF56978">
    <property type="entry name" value="Perfringolysin"/>
    <property type="match status" value="1"/>
</dbReference>
<evidence type="ECO:0000256" key="4">
    <source>
        <dbReference type="ARBA" id="ARBA00022525"/>
    </source>
</evidence>
<keyword evidence="16" id="KW-1185">Reference proteome</keyword>
<evidence type="ECO:0000256" key="6">
    <source>
        <dbReference type="ARBA" id="ARBA00022692"/>
    </source>
</evidence>
<comment type="similarity">
    <text evidence="2 13">Belongs to the cholesterol-dependent cytolysin family.</text>
</comment>
<dbReference type="Gene3D" id="3.30.1040.20">
    <property type="match status" value="1"/>
</dbReference>
<evidence type="ECO:0000256" key="10">
    <source>
        <dbReference type="ARBA" id="ARBA00023026"/>
    </source>
</evidence>
<evidence type="ECO:0000313" key="15">
    <source>
        <dbReference type="EMBL" id="ERK58405.1"/>
    </source>
</evidence>
<evidence type="ECO:0000256" key="1">
    <source>
        <dbReference type="ARBA" id="ARBA00004301"/>
    </source>
</evidence>
<gene>
    <name evidence="15" type="ORF">HMPREF1983_00809</name>
</gene>
<organism evidence="15 16">
    <name type="scientific">Gemella bergeri ATCC 700627</name>
    <dbReference type="NCBI Taxonomy" id="1321820"/>
    <lineage>
        <taxon>Bacteria</taxon>
        <taxon>Bacillati</taxon>
        <taxon>Bacillota</taxon>
        <taxon>Bacilli</taxon>
        <taxon>Bacillales</taxon>
        <taxon>Gemellaceae</taxon>
        <taxon>Gemella</taxon>
    </lineage>
</organism>
<keyword evidence="13" id="KW-0732">Signal</keyword>
<keyword evidence="6 13" id="KW-0812">Transmembrane</keyword>
<dbReference type="InterPro" id="IPR036359">
    <property type="entry name" value="Thiol_cytolysin_sf"/>
</dbReference>
<dbReference type="HOGENOM" id="CLU_026912_1_0_9"/>
<evidence type="ECO:0000256" key="5">
    <source>
        <dbReference type="ARBA" id="ARBA00022656"/>
    </source>
</evidence>
<proteinExistence type="inferred from homology"/>
<dbReference type="Proteomes" id="UP000016637">
    <property type="component" value="Unassembled WGS sequence"/>
</dbReference>
<dbReference type="Gene3D" id="3.40.30.40">
    <property type="entry name" value="Perfringolysin"/>
    <property type="match status" value="1"/>
</dbReference>
<keyword evidence="13" id="KW-1032">Host cell membrane</keyword>
<dbReference type="Gene3D" id="2.60.40.1430">
    <property type="entry name" value="Perfringolysin, domain 4"/>
    <property type="match status" value="1"/>
</dbReference>
<keyword evidence="7 13" id="KW-0354">Hemolysis</keyword>
<comment type="function">
    <text evidence="13">A cholesterol-dependent toxin that causes cytolysis by forming pores in cholesterol containing host membranes. After binding to target membranes, the protein undergoes a major conformation change, leading to its insertion in the host membrane and formation of an oligomeric pore complex. Cholesterol is required for binding to host membranes, membrane insertion and pore formation; cholesterol binding is mediated by a Thr-Leu pair in the C-terminus. Can be reversibly inactivated by oxidation.</text>
</comment>
<protein>
    <recommendedName>
        <fullName evidence="13">Thiol-activated cytolysin</fullName>
    </recommendedName>
</protein>
<keyword evidence="10" id="KW-0843">Virulence</keyword>
<evidence type="ECO:0000256" key="9">
    <source>
        <dbReference type="ARBA" id="ARBA00022870"/>
    </source>
</evidence>
<sequence length="514" mass="56801">MNKRLLFKTFLTLSTTMSLLTVQVLANDTPVQNAGTSVTEKEKDNSADLNKYLYGLSYDSRTVLTRQGETLSNMFDKTGTNKNGEFVVVEKIKRSLSQRTSDISINANNSNVVFPGALLKGDNALLENNPTLISLNRGPVTLSVDLPGMSGEDGRLTVDNPTQSSVRGGVNALVDRWFSKYGSSYSIPAKMQYDETTAYSMSQLKAKFGADFEKIGVPLNIDFSAVHSGEKQVQVVNFKQVYFNASVDAPNNPADFLGKNTTTQDLINRGVNAKTPPVYVSNVSYGRSMYVKFETTSKSTEVKAAINALIKGVDIKANSEYSNILKNTSITAVILGGNANGASKVVTGNIDDFKKLIQEGSMYNKNNPGVAISYTTNFLKDNQPATIQNNTDYIETKVTSYKNGYLTLNHSGAYVARYYVTWNEVSYDSKGNEILTPKSWTYNGYGRTSGFSTTLEFKGNVRNLHVQVQECTGLAWEWWRTIYDKTDIPLVQNRTISHWGTTLSPRLSEEVKNN</sequence>
<comment type="subcellular location">
    <subcellularLocation>
        <location evidence="1">Host membrane</location>
        <topology evidence="1">Multi-pass membrane protein</topology>
    </subcellularLocation>
    <subcellularLocation>
        <location evidence="13">Secreted</location>
    </subcellularLocation>
    <subcellularLocation>
        <location evidence="13">Host cell membrane</location>
        <topology evidence="13">Multi-pass membrane protein</topology>
    </subcellularLocation>
</comment>
<feature type="chain" id="PRO_5039761267" description="Thiol-activated cytolysin" evidence="13">
    <location>
        <begin position="27"/>
        <end position="514"/>
    </location>
</feature>
<evidence type="ECO:0000256" key="3">
    <source>
        <dbReference type="ARBA" id="ARBA00022452"/>
    </source>
</evidence>
<keyword evidence="8 13" id="KW-0204">Cytolysis</keyword>
<dbReference type="PRINTS" id="PR01400">
    <property type="entry name" value="TACYTOLYSIN"/>
</dbReference>
<feature type="signal peptide" evidence="13">
    <location>
        <begin position="1"/>
        <end position="26"/>
    </location>
</feature>
<evidence type="ECO:0000256" key="8">
    <source>
        <dbReference type="ARBA" id="ARBA00022852"/>
    </source>
</evidence>
<dbReference type="RefSeq" id="WP_021753470.1">
    <property type="nucleotide sequence ID" value="NZ_KI271865.1"/>
</dbReference>
<dbReference type="GO" id="GO:0005576">
    <property type="term" value="C:extracellular region"/>
    <property type="evidence" value="ECO:0007669"/>
    <property type="project" value="UniProtKB-SubCell"/>
</dbReference>
<dbReference type="PATRIC" id="fig|1321820.3.peg.788"/>
<keyword evidence="11 13" id="KW-0446">Lipid-binding</keyword>
<dbReference type="GO" id="GO:0015485">
    <property type="term" value="F:cholesterol binding"/>
    <property type="evidence" value="ECO:0007669"/>
    <property type="project" value="InterPro"/>
</dbReference>
<dbReference type="InterPro" id="IPR001869">
    <property type="entry name" value="Thiol_cytolysin"/>
</dbReference>
<evidence type="ECO:0000256" key="2">
    <source>
        <dbReference type="ARBA" id="ARBA00008503"/>
    </source>
</evidence>
<evidence type="ECO:0000313" key="16">
    <source>
        <dbReference type="Proteomes" id="UP000016637"/>
    </source>
</evidence>
<evidence type="ECO:0000256" key="11">
    <source>
        <dbReference type="ARBA" id="ARBA00023121"/>
    </source>
</evidence>
<dbReference type="GO" id="GO:0031640">
    <property type="term" value="P:killing of cells of another organism"/>
    <property type="evidence" value="ECO:0007669"/>
    <property type="project" value="UniProtKB-KW"/>
</dbReference>
<evidence type="ECO:0000256" key="13">
    <source>
        <dbReference type="RuleBase" id="RU364025"/>
    </source>
</evidence>
<comment type="caution">
    <text evidence="15">The sequence shown here is derived from an EMBL/GenBank/DDBJ whole genome shotgun (WGS) entry which is preliminary data.</text>
</comment>
<dbReference type="GO" id="GO:0020002">
    <property type="term" value="C:host cell plasma membrane"/>
    <property type="evidence" value="ECO:0007669"/>
    <property type="project" value="UniProtKB-SubCell"/>
</dbReference>
<evidence type="ECO:0000259" key="14">
    <source>
        <dbReference type="Pfam" id="PF17440"/>
    </source>
</evidence>
<dbReference type="GO" id="GO:0090729">
    <property type="term" value="F:toxin activity"/>
    <property type="evidence" value="ECO:0007669"/>
    <property type="project" value="UniProtKB-KW"/>
</dbReference>
<dbReference type="eggNOG" id="ENOG502Z7ST">
    <property type="taxonomic scope" value="Bacteria"/>
</dbReference>
<dbReference type="InterPro" id="IPR038700">
    <property type="entry name" value="Thiol_cytolys_C_sf"/>
</dbReference>
<dbReference type="EMBL" id="AWVP01000050">
    <property type="protein sequence ID" value="ERK58405.1"/>
    <property type="molecule type" value="Genomic_DNA"/>
</dbReference>
<dbReference type="Pfam" id="PF01289">
    <property type="entry name" value="Thiol_cytolysin"/>
    <property type="match status" value="1"/>
</dbReference>
<keyword evidence="4 13" id="KW-0964">Secreted</keyword>
<dbReference type="InterPro" id="IPR036363">
    <property type="entry name" value="Thiol_cytolysin_ab_sf"/>
</dbReference>
<keyword evidence="9 13" id="KW-1043">Host membrane</keyword>
<evidence type="ECO:0000256" key="12">
    <source>
        <dbReference type="ARBA" id="ARBA00023136"/>
    </source>
</evidence>
<keyword evidence="12 13" id="KW-0472">Membrane</keyword>
<dbReference type="Gene3D" id="3.90.840.10">
    <property type="entry name" value="Thiol-activated cytolysin superfamily/Thiol-activated cytolysin, alpha-beta domain"/>
    <property type="match status" value="1"/>
</dbReference>
<dbReference type="AlphaFoldDB" id="U2Q6K4"/>
<keyword evidence="3 13" id="KW-1134">Transmembrane beta strand</keyword>